<name>A0A0A9FTT4_ARUDO</name>
<dbReference type="AlphaFoldDB" id="A0A0A9FTT4"/>
<accession>A0A0A9FTT4</accession>
<evidence type="ECO:0000313" key="1">
    <source>
        <dbReference type="EMBL" id="JAE16280.1"/>
    </source>
</evidence>
<protein>
    <submittedName>
        <fullName evidence="1">Arpp3</fullName>
    </submittedName>
</protein>
<sequence>MSAGHWLPTCGAAAEAWGIGGGW</sequence>
<reference evidence="1" key="2">
    <citation type="journal article" date="2015" name="Data Brief">
        <title>Shoot transcriptome of the giant reed, Arundo donax.</title>
        <authorList>
            <person name="Barrero R.A."/>
            <person name="Guerrero F.D."/>
            <person name="Moolhuijzen P."/>
            <person name="Goolsby J.A."/>
            <person name="Tidwell J."/>
            <person name="Bellgard S.E."/>
            <person name="Bellgard M.I."/>
        </authorList>
    </citation>
    <scope>NUCLEOTIDE SEQUENCE</scope>
    <source>
        <tissue evidence="1">Shoot tissue taken approximately 20 cm above the soil surface</tissue>
    </source>
</reference>
<proteinExistence type="predicted"/>
<dbReference type="EMBL" id="GBRH01181616">
    <property type="protein sequence ID" value="JAE16280.1"/>
    <property type="molecule type" value="Transcribed_RNA"/>
</dbReference>
<reference evidence="1" key="1">
    <citation type="submission" date="2014-09" db="EMBL/GenBank/DDBJ databases">
        <authorList>
            <person name="Magalhaes I.L.F."/>
            <person name="Oliveira U."/>
            <person name="Santos F.R."/>
            <person name="Vidigal T.H.D.A."/>
            <person name="Brescovit A.D."/>
            <person name="Santos A.J."/>
        </authorList>
    </citation>
    <scope>NUCLEOTIDE SEQUENCE</scope>
    <source>
        <tissue evidence="1">Shoot tissue taken approximately 20 cm above the soil surface</tissue>
    </source>
</reference>
<organism evidence="1">
    <name type="scientific">Arundo donax</name>
    <name type="common">Giant reed</name>
    <name type="synonym">Donax arundinaceus</name>
    <dbReference type="NCBI Taxonomy" id="35708"/>
    <lineage>
        <taxon>Eukaryota</taxon>
        <taxon>Viridiplantae</taxon>
        <taxon>Streptophyta</taxon>
        <taxon>Embryophyta</taxon>
        <taxon>Tracheophyta</taxon>
        <taxon>Spermatophyta</taxon>
        <taxon>Magnoliopsida</taxon>
        <taxon>Liliopsida</taxon>
        <taxon>Poales</taxon>
        <taxon>Poaceae</taxon>
        <taxon>PACMAD clade</taxon>
        <taxon>Arundinoideae</taxon>
        <taxon>Arundineae</taxon>
        <taxon>Arundo</taxon>
    </lineage>
</organism>